<sequence length="237" mass="25203">MKLDHQLHRIGNDIVAAYLVVTDEGITVIDAGLSGQWRDLLAELSGLGRAPADIRGVVLTHGDGDHLGFAERLRREHGVPVYIHEADAARARGEVKVSPTFGRVRPGPIARFLWYAARKGGLRTTYLTEVQEITAGQVLDLPGAPRIIGLPGHSPGSVAVHVPAVNALFVGDALTTKHVLTGQEGPQPAPFTDDPEQALASLDELAQVECKWVLPGHGTPWSGGVSEAVIRVRAAQG</sequence>
<gene>
    <name evidence="2" type="ORF">LR394_10135</name>
</gene>
<proteinExistence type="predicted"/>
<evidence type="ECO:0000313" key="3">
    <source>
        <dbReference type="Proteomes" id="UP001138997"/>
    </source>
</evidence>
<organism evidence="2 3">
    <name type="scientific">Kineosporia babensis</name>
    <dbReference type="NCBI Taxonomy" id="499548"/>
    <lineage>
        <taxon>Bacteria</taxon>
        <taxon>Bacillati</taxon>
        <taxon>Actinomycetota</taxon>
        <taxon>Actinomycetes</taxon>
        <taxon>Kineosporiales</taxon>
        <taxon>Kineosporiaceae</taxon>
        <taxon>Kineosporia</taxon>
    </lineage>
</organism>
<evidence type="ECO:0000313" key="2">
    <source>
        <dbReference type="EMBL" id="MCD5311258.1"/>
    </source>
</evidence>
<dbReference type="InterPro" id="IPR036866">
    <property type="entry name" value="RibonucZ/Hydroxyglut_hydro"/>
</dbReference>
<dbReference type="SMART" id="SM00849">
    <property type="entry name" value="Lactamase_B"/>
    <property type="match status" value="1"/>
</dbReference>
<dbReference type="InterPro" id="IPR001279">
    <property type="entry name" value="Metallo-B-lactamas"/>
</dbReference>
<dbReference type="RefSeq" id="WP_231440436.1">
    <property type="nucleotide sequence ID" value="NZ_JAJOMB010000004.1"/>
</dbReference>
<name>A0A9X1NBU4_9ACTN</name>
<accession>A0A9X1NBU4</accession>
<reference evidence="2" key="1">
    <citation type="submission" date="2021-11" db="EMBL/GenBank/DDBJ databases">
        <title>Streptomyces corallinus and Kineosporia corallina sp. nov., two new coral-derived marine actinobacteria.</title>
        <authorList>
            <person name="Buangrab K."/>
            <person name="Sutthacheep M."/>
            <person name="Yeemin T."/>
            <person name="Harunari E."/>
            <person name="Igarashi Y."/>
            <person name="Sripreechasak P."/>
            <person name="Kanchanasin P."/>
            <person name="Tanasupawat S."/>
            <person name="Phongsopitanun W."/>
        </authorList>
    </citation>
    <scope>NUCLEOTIDE SEQUENCE</scope>
    <source>
        <strain evidence="2">JCM 31032</strain>
    </source>
</reference>
<dbReference type="AlphaFoldDB" id="A0A9X1NBU4"/>
<dbReference type="PANTHER" id="PTHR42951">
    <property type="entry name" value="METALLO-BETA-LACTAMASE DOMAIN-CONTAINING"/>
    <property type="match status" value="1"/>
</dbReference>
<dbReference type="EMBL" id="JAJOMB010000004">
    <property type="protein sequence ID" value="MCD5311258.1"/>
    <property type="molecule type" value="Genomic_DNA"/>
</dbReference>
<dbReference type="CDD" id="cd07721">
    <property type="entry name" value="yflN-like_MBL-fold"/>
    <property type="match status" value="1"/>
</dbReference>
<protein>
    <submittedName>
        <fullName evidence="2">MBL fold metallo-hydrolase</fullName>
    </submittedName>
</protein>
<keyword evidence="3" id="KW-1185">Reference proteome</keyword>
<dbReference type="Gene3D" id="3.60.15.10">
    <property type="entry name" value="Ribonuclease Z/Hydroxyacylglutathione hydrolase-like"/>
    <property type="match status" value="1"/>
</dbReference>
<dbReference type="Proteomes" id="UP001138997">
    <property type="component" value="Unassembled WGS sequence"/>
</dbReference>
<dbReference type="PANTHER" id="PTHR42951:SF14">
    <property type="entry name" value="METALLO-BETA-LACTAMASE SUPERFAMILY PROTEIN"/>
    <property type="match status" value="1"/>
</dbReference>
<dbReference type="SUPFAM" id="SSF56281">
    <property type="entry name" value="Metallo-hydrolase/oxidoreductase"/>
    <property type="match status" value="1"/>
</dbReference>
<dbReference type="Pfam" id="PF00753">
    <property type="entry name" value="Lactamase_B"/>
    <property type="match status" value="1"/>
</dbReference>
<feature type="domain" description="Metallo-beta-lactamase" evidence="1">
    <location>
        <begin position="14"/>
        <end position="217"/>
    </location>
</feature>
<evidence type="ECO:0000259" key="1">
    <source>
        <dbReference type="SMART" id="SM00849"/>
    </source>
</evidence>
<dbReference type="InterPro" id="IPR050855">
    <property type="entry name" value="NDM-1-like"/>
</dbReference>
<comment type="caution">
    <text evidence="2">The sequence shown here is derived from an EMBL/GenBank/DDBJ whole genome shotgun (WGS) entry which is preliminary data.</text>
</comment>